<keyword evidence="2" id="KW-1185">Reference proteome</keyword>
<dbReference type="AlphaFoldDB" id="A0A838L6R3"/>
<sequence length="63" mass="7378">MSFMGFFPSDRERRLARDEAVEAIDKHGDQAETILLMKAQQSRSPERRTIYRLARQIVRGRGE</sequence>
<dbReference type="RefSeq" id="WP_160362665.1">
    <property type="nucleotide sequence ID" value="NZ_JACEIB010000008.1"/>
</dbReference>
<dbReference type="EMBL" id="JACEIB010000008">
    <property type="protein sequence ID" value="MBA2935021.1"/>
    <property type="molecule type" value="Genomic_DNA"/>
</dbReference>
<comment type="caution">
    <text evidence="1">The sequence shown here is derived from an EMBL/GenBank/DDBJ whole genome shotgun (WGS) entry which is preliminary data.</text>
</comment>
<dbReference type="Proteomes" id="UP000570166">
    <property type="component" value="Unassembled WGS sequence"/>
</dbReference>
<gene>
    <name evidence="1" type="ORF">HZF05_13035</name>
</gene>
<accession>A0A838L6R3</accession>
<organism evidence="1 2">
    <name type="scientific">Sphingomonas chungangi</name>
    <dbReference type="NCBI Taxonomy" id="2683589"/>
    <lineage>
        <taxon>Bacteria</taxon>
        <taxon>Pseudomonadati</taxon>
        <taxon>Pseudomonadota</taxon>
        <taxon>Alphaproteobacteria</taxon>
        <taxon>Sphingomonadales</taxon>
        <taxon>Sphingomonadaceae</taxon>
        <taxon>Sphingomonas</taxon>
    </lineage>
</organism>
<proteinExistence type="predicted"/>
<name>A0A838L6R3_9SPHN</name>
<evidence type="ECO:0000313" key="2">
    <source>
        <dbReference type="Proteomes" id="UP000570166"/>
    </source>
</evidence>
<protein>
    <submittedName>
        <fullName evidence="1">Uncharacterized protein</fullName>
    </submittedName>
</protein>
<reference evidence="1 2" key="1">
    <citation type="submission" date="2020-07" db="EMBL/GenBank/DDBJ databases">
        <authorList>
            <person name="Sun Q."/>
        </authorList>
    </citation>
    <scope>NUCLEOTIDE SEQUENCE [LARGE SCALE GENOMIC DNA]</scope>
    <source>
        <strain evidence="1 2">CGMCC 1.13654</strain>
    </source>
</reference>
<evidence type="ECO:0000313" key="1">
    <source>
        <dbReference type="EMBL" id="MBA2935021.1"/>
    </source>
</evidence>